<dbReference type="SUPFAM" id="SSF64307">
    <property type="entry name" value="SirA-like"/>
    <property type="match status" value="1"/>
</dbReference>
<sequence length="88" mass="9808">MAHALTLVRLDVRDLAAPEPMERILDCLRTLQRGERLVAQTPLFPAPLLPILDQWGFAYRVRDTEAGNACIAICHVADRHVLEPPQAA</sequence>
<dbReference type="Pfam" id="PF10006">
    <property type="entry name" value="DUF2249"/>
    <property type="match status" value="1"/>
</dbReference>
<dbReference type="InterPro" id="IPR036868">
    <property type="entry name" value="TusA-like_sf"/>
</dbReference>
<organism evidence="2 3">
    <name type="scientific">Pseudoxanthomonas mexicana</name>
    <dbReference type="NCBI Taxonomy" id="128785"/>
    <lineage>
        <taxon>Bacteria</taxon>
        <taxon>Pseudomonadati</taxon>
        <taxon>Pseudomonadota</taxon>
        <taxon>Gammaproteobacteria</taxon>
        <taxon>Lysobacterales</taxon>
        <taxon>Lysobacteraceae</taxon>
        <taxon>Pseudoxanthomonas</taxon>
    </lineage>
</organism>
<feature type="domain" description="DUF2249" evidence="1">
    <location>
        <begin position="10"/>
        <end position="73"/>
    </location>
</feature>
<accession>A0A7G9TDI4</accession>
<protein>
    <submittedName>
        <fullName evidence="2">DUF2249 domain-containing protein</fullName>
    </submittedName>
</protein>
<dbReference type="InterPro" id="IPR018720">
    <property type="entry name" value="DUF2249"/>
</dbReference>
<gene>
    <name evidence="2" type="ORF">IAE60_01570</name>
</gene>
<dbReference type="RefSeq" id="WP_187573606.1">
    <property type="nucleotide sequence ID" value="NZ_CP060731.1"/>
</dbReference>
<reference evidence="2 3" key="1">
    <citation type="submission" date="2020-08" db="EMBL/GenBank/DDBJ databases">
        <title>Streptomycin Non-resistant strain, P. mexicana.</title>
        <authorList>
            <person name="Ganesh-Kumar S."/>
            <person name="Zhe T."/>
            <person name="Yu Z."/>
            <person name="Min Y."/>
        </authorList>
    </citation>
    <scope>NUCLEOTIDE SEQUENCE [LARGE SCALE GENOMIC DNA]</scope>
    <source>
        <strain evidence="2 3">GTZY2</strain>
    </source>
</reference>
<evidence type="ECO:0000313" key="3">
    <source>
        <dbReference type="Proteomes" id="UP000515838"/>
    </source>
</evidence>
<dbReference type="EMBL" id="CP060731">
    <property type="protein sequence ID" value="QNN78159.1"/>
    <property type="molecule type" value="Genomic_DNA"/>
</dbReference>
<proteinExistence type="predicted"/>
<dbReference type="Proteomes" id="UP000515838">
    <property type="component" value="Chromosome"/>
</dbReference>
<dbReference type="AlphaFoldDB" id="A0A7G9TDI4"/>
<dbReference type="GeneID" id="81469634"/>
<name>A0A7G9TDI4_PSEMX</name>
<evidence type="ECO:0000259" key="1">
    <source>
        <dbReference type="Pfam" id="PF10006"/>
    </source>
</evidence>
<evidence type="ECO:0000313" key="2">
    <source>
        <dbReference type="EMBL" id="QNN78159.1"/>
    </source>
</evidence>